<evidence type="ECO:0000313" key="2">
    <source>
        <dbReference type="EMBL" id="SIN87900.1"/>
    </source>
</evidence>
<feature type="region of interest" description="Disordered" evidence="1">
    <location>
        <begin position="1"/>
        <end position="212"/>
    </location>
</feature>
<proteinExistence type="predicted"/>
<feature type="compositionally biased region" description="Low complexity" evidence="1">
    <location>
        <begin position="130"/>
        <end position="145"/>
    </location>
</feature>
<name>A0A1N6ENU9_9GAMM</name>
<dbReference type="AlphaFoldDB" id="A0A1N6ENU9"/>
<sequence>MPSLARSKTRNSPQRHFVLTGPGCCRSRTESASRRPGGMASPHPEQHTLAVVAHAPKAPAAGPVAWPPHTPNSTHSPWSLTHRKRQPQARWHGLPTPRTAHAPRGCSRTGSASRRPGGIASPHPEQHTLAVAAHAPEAPAAGPVALHLHTPNSTHSPWSLTHRKRQPQARWHGLPTPRQAHTPRGRSRADKAFVRSSPMPVGDALPQYARTP</sequence>
<accession>A0A1N6ENU9</accession>
<evidence type="ECO:0000256" key="1">
    <source>
        <dbReference type="SAM" id="MobiDB-lite"/>
    </source>
</evidence>
<reference evidence="2 3" key="1">
    <citation type="submission" date="2016-11" db="EMBL/GenBank/DDBJ databases">
        <authorList>
            <person name="Jaros S."/>
            <person name="Januszkiewicz K."/>
            <person name="Wedrychowicz H."/>
        </authorList>
    </citation>
    <scope>NUCLEOTIDE SEQUENCE [LARGE SCALE GENOMIC DNA]</scope>
    <source>
        <strain evidence="2 3">ACAM 239</strain>
    </source>
</reference>
<gene>
    <name evidence="2" type="ORF">SAMN05878438_3780</name>
</gene>
<feature type="compositionally biased region" description="Low complexity" evidence="1">
    <location>
        <begin position="50"/>
        <end position="64"/>
    </location>
</feature>
<dbReference type="Proteomes" id="UP000185024">
    <property type="component" value="Unassembled WGS sequence"/>
</dbReference>
<protein>
    <submittedName>
        <fullName evidence="2">Uncharacterized protein</fullName>
    </submittedName>
</protein>
<feature type="compositionally biased region" description="Polar residues" evidence="1">
    <location>
        <begin position="150"/>
        <end position="159"/>
    </location>
</feature>
<evidence type="ECO:0000313" key="3">
    <source>
        <dbReference type="Proteomes" id="UP000185024"/>
    </source>
</evidence>
<dbReference type="EMBL" id="FSQX01000002">
    <property type="protein sequence ID" value="SIN87900.1"/>
    <property type="molecule type" value="Genomic_DNA"/>
</dbReference>
<organism evidence="2 3">
    <name type="scientific">Vreelandella aquamarina</name>
    <dbReference type="NCBI Taxonomy" id="77097"/>
    <lineage>
        <taxon>Bacteria</taxon>
        <taxon>Pseudomonadati</taxon>
        <taxon>Pseudomonadota</taxon>
        <taxon>Gammaproteobacteria</taxon>
        <taxon>Oceanospirillales</taxon>
        <taxon>Halomonadaceae</taxon>
        <taxon>Vreelandella</taxon>
    </lineage>
</organism>